<organism evidence="3 4">
    <name type="scientific">Araneus ventricosus</name>
    <name type="common">Orbweaver spider</name>
    <name type="synonym">Epeira ventricosa</name>
    <dbReference type="NCBI Taxonomy" id="182803"/>
    <lineage>
        <taxon>Eukaryota</taxon>
        <taxon>Metazoa</taxon>
        <taxon>Ecdysozoa</taxon>
        <taxon>Arthropoda</taxon>
        <taxon>Chelicerata</taxon>
        <taxon>Arachnida</taxon>
        <taxon>Araneae</taxon>
        <taxon>Araneomorphae</taxon>
        <taxon>Entelegynae</taxon>
        <taxon>Araneoidea</taxon>
        <taxon>Araneidae</taxon>
        <taxon>Araneus</taxon>
    </lineage>
</organism>
<evidence type="ECO:0000256" key="1">
    <source>
        <dbReference type="SAM" id="MobiDB-lite"/>
    </source>
</evidence>
<reference evidence="3 4" key="1">
    <citation type="journal article" date="2019" name="Sci. Rep.">
        <title>Orb-weaving spider Araneus ventricosus genome elucidates the spidroin gene catalogue.</title>
        <authorList>
            <person name="Kono N."/>
            <person name="Nakamura H."/>
            <person name="Ohtoshi R."/>
            <person name="Moran D.A.P."/>
            <person name="Shinohara A."/>
            <person name="Yoshida Y."/>
            <person name="Fujiwara M."/>
            <person name="Mori M."/>
            <person name="Tomita M."/>
            <person name="Arakawa K."/>
        </authorList>
    </citation>
    <scope>NUCLEOTIDE SEQUENCE [LARGE SCALE GENOMIC DNA]</scope>
</reference>
<evidence type="ECO:0000313" key="2">
    <source>
        <dbReference type="EMBL" id="GBO15200.1"/>
    </source>
</evidence>
<evidence type="ECO:0000313" key="4">
    <source>
        <dbReference type="Proteomes" id="UP000499080"/>
    </source>
</evidence>
<dbReference type="EMBL" id="BGPR01039277">
    <property type="protein sequence ID" value="GBO15206.1"/>
    <property type="molecule type" value="Genomic_DNA"/>
</dbReference>
<evidence type="ECO:0000313" key="3">
    <source>
        <dbReference type="EMBL" id="GBO15206.1"/>
    </source>
</evidence>
<comment type="caution">
    <text evidence="3">The sequence shown here is derived from an EMBL/GenBank/DDBJ whole genome shotgun (WGS) entry which is preliminary data.</text>
</comment>
<dbReference type="AlphaFoldDB" id="A0A4Y2UU29"/>
<dbReference type="Proteomes" id="UP000499080">
    <property type="component" value="Unassembled WGS sequence"/>
</dbReference>
<dbReference type="EMBL" id="BGPR01039273">
    <property type="protein sequence ID" value="GBO15200.1"/>
    <property type="molecule type" value="Genomic_DNA"/>
</dbReference>
<protein>
    <submittedName>
        <fullName evidence="3">Uncharacterized protein</fullName>
    </submittedName>
</protein>
<gene>
    <name evidence="3" type="ORF">AVEN_128668_1</name>
    <name evidence="2" type="ORF">AVEN_258897_1</name>
</gene>
<accession>A0A4Y2UU29</accession>
<name>A0A4Y2UU29_ARAVE</name>
<sequence>MIGVPKWAIMGKLKWAVRSPLCSVFPQERTTYELPKALKRKECDVIQSHKIQPRLRNPGELNRPHRVRPLEGLPSRADKGTHMF</sequence>
<feature type="region of interest" description="Disordered" evidence="1">
    <location>
        <begin position="50"/>
        <end position="84"/>
    </location>
</feature>
<keyword evidence="4" id="KW-1185">Reference proteome</keyword>
<proteinExistence type="predicted"/>